<dbReference type="EMBL" id="GGEC01061510">
    <property type="protein sequence ID" value="MBX41994.1"/>
    <property type="molecule type" value="Transcribed_RNA"/>
</dbReference>
<reference evidence="1" key="1">
    <citation type="submission" date="2018-02" db="EMBL/GenBank/DDBJ databases">
        <title>Rhizophora mucronata_Transcriptome.</title>
        <authorList>
            <person name="Meera S.P."/>
            <person name="Sreeshan A."/>
            <person name="Augustine A."/>
        </authorList>
    </citation>
    <scope>NUCLEOTIDE SEQUENCE</scope>
    <source>
        <tissue evidence="1">Leaf</tissue>
    </source>
</reference>
<dbReference type="AlphaFoldDB" id="A0A2P2NHR1"/>
<sequence>MWIVLPVQETPAKPHIRVCVCVCVREREKYFSLN</sequence>
<organism evidence="1">
    <name type="scientific">Rhizophora mucronata</name>
    <name type="common">Asiatic mangrove</name>
    <dbReference type="NCBI Taxonomy" id="61149"/>
    <lineage>
        <taxon>Eukaryota</taxon>
        <taxon>Viridiplantae</taxon>
        <taxon>Streptophyta</taxon>
        <taxon>Embryophyta</taxon>
        <taxon>Tracheophyta</taxon>
        <taxon>Spermatophyta</taxon>
        <taxon>Magnoliopsida</taxon>
        <taxon>eudicotyledons</taxon>
        <taxon>Gunneridae</taxon>
        <taxon>Pentapetalae</taxon>
        <taxon>rosids</taxon>
        <taxon>fabids</taxon>
        <taxon>Malpighiales</taxon>
        <taxon>Rhizophoraceae</taxon>
        <taxon>Rhizophora</taxon>
    </lineage>
</organism>
<proteinExistence type="predicted"/>
<evidence type="ECO:0000313" key="1">
    <source>
        <dbReference type="EMBL" id="MBX41994.1"/>
    </source>
</evidence>
<protein>
    <submittedName>
        <fullName evidence="1">Uncharacterized protein</fullName>
    </submittedName>
</protein>
<name>A0A2P2NHR1_RHIMU</name>
<accession>A0A2P2NHR1</accession>